<reference evidence="1 2" key="1">
    <citation type="submission" date="2020-08" db="EMBL/GenBank/DDBJ databases">
        <title>Genomic Encyclopedia of Type Strains, Phase IV (KMG-IV): sequencing the most valuable type-strain genomes for metagenomic binning, comparative biology and taxonomic classification.</title>
        <authorList>
            <person name="Goeker M."/>
        </authorList>
    </citation>
    <scope>NUCLEOTIDE SEQUENCE [LARGE SCALE GENOMIC DNA]</scope>
    <source>
        <strain evidence="1 2">DSM 10633</strain>
    </source>
</reference>
<organism evidence="1 2">
    <name type="scientific">Ureibacillus thermosphaericus</name>
    <dbReference type="NCBI Taxonomy" id="51173"/>
    <lineage>
        <taxon>Bacteria</taxon>
        <taxon>Bacillati</taxon>
        <taxon>Bacillota</taxon>
        <taxon>Bacilli</taxon>
        <taxon>Bacillales</taxon>
        <taxon>Caryophanaceae</taxon>
        <taxon>Ureibacillus</taxon>
    </lineage>
</organism>
<dbReference type="Pfam" id="PF09855">
    <property type="entry name" value="Zn_ribbon_13"/>
    <property type="match status" value="1"/>
</dbReference>
<protein>
    <recommendedName>
        <fullName evidence="3">Nucleic acid-binding protein</fullName>
    </recommendedName>
</protein>
<comment type="caution">
    <text evidence="1">The sequence shown here is derived from an EMBL/GenBank/DDBJ whole genome shotgun (WGS) entry which is preliminary data.</text>
</comment>
<dbReference type="RefSeq" id="WP_016838465.1">
    <property type="nucleotide sequence ID" value="NZ_AP018335.1"/>
</dbReference>
<dbReference type="Proteomes" id="UP000557217">
    <property type="component" value="Unassembled WGS sequence"/>
</dbReference>
<dbReference type="EMBL" id="JACHGZ010000026">
    <property type="protein sequence ID" value="MBB5149705.1"/>
    <property type="molecule type" value="Genomic_DNA"/>
</dbReference>
<name>A0A840PMR5_URETH</name>
<keyword evidence="2" id="KW-1185">Reference proteome</keyword>
<evidence type="ECO:0000313" key="2">
    <source>
        <dbReference type="Proteomes" id="UP000557217"/>
    </source>
</evidence>
<evidence type="ECO:0000313" key="1">
    <source>
        <dbReference type="EMBL" id="MBB5149705.1"/>
    </source>
</evidence>
<proteinExistence type="predicted"/>
<accession>A0A840PMR5</accession>
<dbReference type="AlphaFoldDB" id="A0A840PMR5"/>
<gene>
    <name evidence="1" type="ORF">HNR36_002097</name>
</gene>
<evidence type="ECO:0008006" key="3">
    <source>
        <dbReference type="Google" id="ProtNLM"/>
    </source>
</evidence>
<dbReference type="InterPro" id="IPR018652">
    <property type="entry name" value="DUF2082_NA-bd_Znr"/>
</dbReference>
<sequence length="68" mass="7466">MQKNGCIKCGSRNAATKEVAMSGTGLSKMFDIQHNHFIVVYCKSCGYSEFYNKQSSTASNILDLFFGG</sequence>